<keyword evidence="2" id="KW-1185">Reference proteome</keyword>
<protein>
    <recommendedName>
        <fullName evidence="3">Toxin HicA</fullName>
    </recommendedName>
</protein>
<name>A0ABR6E5K0_9HYPH</name>
<evidence type="ECO:0008006" key="3">
    <source>
        <dbReference type="Google" id="ProtNLM"/>
    </source>
</evidence>
<organism evidence="1 2">
    <name type="scientific">Bartonella chomelii</name>
    <dbReference type="NCBI Taxonomy" id="236402"/>
    <lineage>
        <taxon>Bacteria</taxon>
        <taxon>Pseudomonadati</taxon>
        <taxon>Pseudomonadota</taxon>
        <taxon>Alphaproteobacteria</taxon>
        <taxon>Hyphomicrobiales</taxon>
        <taxon>Bartonellaceae</taxon>
        <taxon>Bartonella</taxon>
    </lineage>
</organism>
<sequence>MTSINNDTIYKIMSHKIEKIISLMKTSPKNIKFSDLLAVCRHFFGEPRNNGSSHFVFKTPWFGDPRVNIQKSSGNKAKAYQIKQILQAIERIKNEQ</sequence>
<dbReference type="RefSeq" id="WP_246316897.1">
    <property type="nucleotide sequence ID" value="NZ_CAWPNC010000016.1"/>
</dbReference>
<comment type="caution">
    <text evidence="1">The sequence shown here is derived from an EMBL/GenBank/DDBJ whole genome shotgun (WGS) entry which is preliminary data.</text>
</comment>
<dbReference type="Proteomes" id="UP000548119">
    <property type="component" value="Unassembled WGS sequence"/>
</dbReference>
<gene>
    <name evidence="1" type="ORF">GGR10_001395</name>
</gene>
<accession>A0ABR6E5K0</accession>
<dbReference type="EMBL" id="JACJIR010000016">
    <property type="protein sequence ID" value="MBA9083523.1"/>
    <property type="molecule type" value="Genomic_DNA"/>
</dbReference>
<proteinExistence type="predicted"/>
<reference evidence="1 2" key="1">
    <citation type="submission" date="2020-08" db="EMBL/GenBank/DDBJ databases">
        <title>Genomic Encyclopedia of Type Strains, Phase IV (KMG-IV): sequencing the most valuable type-strain genomes for metagenomic binning, comparative biology and taxonomic classification.</title>
        <authorList>
            <person name="Goeker M."/>
        </authorList>
    </citation>
    <scope>NUCLEOTIDE SEQUENCE [LARGE SCALE GENOMIC DNA]</scope>
    <source>
        <strain evidence="1 2">DSM 21431</strain>
    </source>
</reference>
<evidence type="ECO:0000313" key="1">
    <source>
        <dbReference type="EMBL" id="MBA9083523.1"/>
    </source>
</evidence>
<evidence type="ECO:0000313" key="2">
    <source>
        <dbReference type="Proteomes" id="UP000548119"/>
    </source>
</evidence>